<dbReference type="PATRIC" id="fig|595434.4.peg.5231"/>
<organism evidence="2 3">
    <name type="scientific">Rhodopirellula islandica</name>
    <dbReference type="NCBI Taxonomy" id="595434"/>
    <lineage>
        <taxon>Bacteria</taxon>
        <taxon>Pseudomonadati</taxon>
        <taxon>Planctomycetota</taxon>
        <taxon>Planctomycetia</taxon>
        <taxon>Pirellulales</taxon>
        <taxon>Pirellulaceae</taxon>
        <taxon>Rhodopirellula</taxon>
    </lineage>
</organism>
<evidence type="ECO:0000313" key="2">
    <source>
        <dbReference type="EMBL" id="KLU02440.1"/>
    </source>
</evidence>
<dbReference type="RefSeq" id="WP_160311487.1">
    <property type="nucleotide sequence ID" value="NZ_LECT01000044.1"/>
</dbReference>
<keyword evidence="1" id="KW-0732">Signal</keyword>
<dbReference type="AlphaFoldDB" id="A0A0J1B6L6"/>
<accession>A0A0J1B6L6</accession>
<dbReference type="EMBL" id="LECT01000044">
    <property type="protein sequence ID" value="KLU02440.1"/>
    <property type="molecule type" value="Genomic_DNA"/>
</dbReference>
<keyword evidence="3" id="KW-1185">Reference proteome</keyword>
<evidence type="ECO:0000256" key="1">
    <source>
        <dbReference type="ARBA" id="ARBA00022729"/>
    </source>
</evidence>
<sequence>MALSSAAVFGLAGCDTGDSVEPQLVDRLIATPTHARPTDPESIRAFCGDCHASPDPGIFEWDRWEEEVDQGFRLYRESLRDDLVPTDRDATLAYYRDSSPQKWDMPLPKRTLDNRFERHVIEWPGKPAISAVSSLLRLPDQDQNPVLALTDMWTGTVAKFVAKQPSIEQIKVEQLASVAHASHVAESDLDGDGQRDFLVADLGTHNPQTEHEGNVWWLRPVQADAGNSHSGIMSELNYERIPLRLAMSRVADVRPIDYDDDGDQDILVGDFGLHFEGGLHLGLNQGIDAQTGIPQFEWRTLDERPGIITIEVLDFDQDGKQDFLTLLTQHYEAIQFHRNKGDGTYETIVLHQAPNPAYGSSSMEIVDFDQDGDWDILATNGDTFDDSLAKPYHGIWWLENKGSFPLTRHEVATMPGCYHAATGDFDHDGDLDIAATSWLGNQEIARYPADSFDGLVWFENRGQASKDSSFTFQRHTLEMNRCQAATLEVIDWNGDGHDDLLVPQSVMAFDVTQPLVVWINRGDATKEPNE</sequence>
<dbReference type="Gene3D" id="2.130.10.130">
    <property type="entry name" value="Integrin alpha, N-terminal"/>
    <property type="match status" value="1"/>
</dbReference>
<comment type="caution">
    <text evidence="2">The sequence shown here is derived from an EMBL/GenBank/DDBJ whole genome shotgun (WGS) entry which is preliminary data.</text>
</comment>
<dbReference type="InterPro" id="IPR013517">
    <property type="entry name" value="FG-GAP"/>
</dbReference>
<gene>
    <name evidence="2" type="ORF">RISK_005506</name>
</gene>
<dbReference type="Proteomes" id="UP000036367">
    <property type="component" value="Unassembled WGS sequence"/>
</dbReference>
<dbReference type="OrthoDB" id="227135at2"/>
<evidence type="ECO:0000313" key="3">
    <source>
        <dbReference type="Proteomes" id="UP000036367"/>
    </source>
</evidence>
<dbReference type="Pfam" id="PF13517">
    <property type="entry name" value="FG-GAP_3"/>
    <property type="match status" value="2"/>
</dbReference>
<name>A0A0J1B6L6_RHOIS</name>
<proteinExistence type="predicted"/>
<dbReference type="SUPFAM" id="SSF69318">
    <property type="entry name" value="Integrin alpha N-terminal domain"/>
    <property type="match status" value="1"/>
</dbReference>
<dbReference type="STRING" id="595434.RISK_005506"/>
<reference evidence="2" key="1">
    <citation type="submission" date="2015-05" db="EMBL/GenBank/DDBJ databases">
        <title>Permanent draft genome of Rhodopirellula islandicus K833.</title>
        <authorList>
            <person name="Kizina J."/>
            <person name="Richter M."/>
            <person name="Glockner F.O."/>
            <person name="Harder J."/>
        </authorList>
    </citation>
    <scope>NUCLEOTIDE SEQUENCE [LARGE SCALE GENOMIC DNA]</scope>
    <source>
        <strain evidence="2">K833</strain>
    </source>
</reference>
<protein>
    <submittedName>
        <fullName evidence="2">Uncharacterized protein</fullName>
    </submittedName>
</protein>
<dbReference type="PANTHER" id="PTHR45460">
    <property type="entry name" value="SIMILAR TO CYSTEINE PROTEINASE"/>
    <property type="match status" value="1"/>
</dbReference>
<dbReference type="InterPro" id="IPR028994">
    <property type="entry name" value="Integrin_alpha_N"/>
</dbReference>
<dbReference type="PANTHER" id="PTHR45460:SF2">
    <property type="entry name" value="ALPHA 1,3 GLUCANASE, GH71 FAMILY (EUROFUNG)"/>
    <property type="match status" value="1"/>
</dbReference>